<sequence>MMSYELEFDPRALQEWRKLDFVFVRIPHPRALLALRGTAADAGVP</sequence>
<evidence type="ECO:0000313" key="1">
    <source>
        <dbReference type="EMBL" id="EID50833.1"/>
    </source>
</evidence>
<reference evidence="1" key="1">
    <citation type="submission" date="2012-03" db="EMBL/GenBank/DDBJ databases">
        <authorList>
            <person name="Durkin A.S."/>
            <person name="McCorrison J."/>
            <person name="Torralba M."/>
            <person name="Gillis M."/>
            <person name="Methe B."/>
            <person name="Sutton G."/>
            <person name="Nelson K.E."/>
        </authorList>
    </citation>
    <scope>NUCLEOTIDE SEQUENCE [LARGE SCALE GENOMIC DNA]</scope>
    <source>
        <strain evidence="1">F0474</strain>
    </source>
</reference>
<keyword evidence="2" id="KW-1185">Reference proteome</keyword>
<name>I0USI0_9MICC</name>
<proteinExistence type="predicted"/>
<gene>
    <name evidence="1" type="ORF">HMPREF1324_0207</name>
</gene>
<dbReference type="Proteomes" id="UP000004863">
    <property type="component" value="Unassembled WGS sequence"/>
</dbReference>
<evidence type="ECO:0000313" key="2">
    <source>
        <dbReference type="Proteomes" id="UP000004863"/>
    </source>
</evidence>
<comment type="caution">
    <text evidence="1">The sequence shown here is derived from an EMBL/GenBank/DDBJ whole genome shotgun (WGS) entry which is preliminary data.</text>
</comment>
<dbReference type="AlphaFoldDB" id="I0USI0"/>
<protein>
    <submittedName>
        <fullName evidence="1">Uncharacterized protein</fullName>
    </submittedName>
</protein>
<organism evidence="1 2">
    <name type="scientific">Rothia aeria F0474</name>
    <dbReference type="NCBI Taxonomy" id="1125724"/>
    <lineage>
        <taxon>Bacteria</taxon>
        <taxon>Bacillati</taxon>
        <taxon>Actinomycetota</taxon>
        <taxon>Actinomycetes</taxon>
        <taxon>Micrococcales</taxon>
        <taxon>Micrococcaceae</taxon>
        <taxon>Rothia</taxon>
    </lineage>
</organism>
<accession>I0USI0</accession>
<dbReference type="EMBL" id="AJJQ01000036">
    <property type="protein sequence ID" value="EID50833.1"/>
    <property type="molecule type" value="Genomic_DNA"/>
</dbReference>